<evidence type="ECO:0000256" key="2">
    <source>
        <dbReference type="ARBA" id="ARBA00022679"/>
    </source>
</evidence>
<keyword evidence="6" id="KW-1185">Reference proteome</keyword>
<protein>
    <submittedName>
        <fullName evidence="5">Acetyltransferase (GNAT) family protein</fullName>
    </submittedName>
</protein>
<evidence type="ECO:0000256" key="1">
    <source>
        <dbReference type="ARBA" id="ARBA00008694"/>
    </source>
</evidence>
<dbReference type="PANTHER" id="PTHR10545">
    <property type="entry name" value="DIAMINE N-ACETYLTRANSFERASE"/>
    <property type="match status" value="1"/>
</dbReference>
<reference evidence="5 6" key="1">
    <citation type="submission" date="2019-02" db="EMBL/GenBank/DDBJ databases">
        <title>Planctomycetal bacteria perform biofilm scaping via a novel small molecule.</title>
        <authorList>
            <person name="Jeske O."/>
            <person name="Boedeker C."/>
            <person name="Wiegand S."/>
            <person name="Breitling P."/>
            <person name="Kallscheuer N."/>
            <person name="Jogler M."/>
            <person name="Rohde M."/>
            <person name="Petersen J."/>
            <person name="Medema M.H."/>
            <person name="Surup F."/>
            <person name="Jogler C."/>
        </authorList>
    </citation>
    <scope>NUCLEOTIDE SEQUENCE [LARGE SCALE GENOMIC DNA]</scope>
    <source>
        <strain evidence="5 6">Mal15</strain>
    </source>
</reference>
<gene>
    <name evidence="5" type="ORF">Mal15_41090</name>
</gene>
<dbReference type="PANTHER" id="PTHR10545:SF29">
    <property type="entry name" value="GH14572P-RELATED"/>
    <property type="match status" value="1"/>
</dbReference>
<dbReference type="SUPFAM" id="SSF55729">
    <property type="entry name" value="Acyl-CoA N-acyltransferases (Nat)"/>
    <property type="match status" value="1"/>
</dbReference>
<dbReference type="PROSITE" id="PS51186">
    <property type="entry name" value="GNAT"/>
    <property type="match status" value="1"/>
</dbReference>
<dbReference type="InterPro" id="IPR016181">
    <property type="entry name" value="Acyl_CoA_acyltransferase"/>
</dbReference>
<proteinExistence type="inferred from homology"/>
<dbReference type="InterPro" id="IPR051016">
    <property type="entry name" value="Diverse_Substrate_AcTransf"/>
</dbReference>
<organism evidence="5 6">
    <name type="scientific">Stieleria maiorica</name>
    <dbReference type="NCBI Taxonomy" id="2795974"/>
    <lineage>
        <taxon>Bacteria</taxon>
        <taxon>Pseudomonadati</taxon>
        <taxon>Planctomycetota</taxon>
        <taxon>Planctomycetia</taxon>
        <taxon>Pirellulales</taxon>
        <taxon>Pirellulaceae</taxon>
        <taxon>Stieleria</taxon>
    </lineage>
</organism>
<name>A0A5B9MJ93_9BACT</name>
<dbReference type="CDD" id="cd04301">
    <property type="entry name" value="NAT_SF"/>
    <property type="match status" value="1"/>
</dbReference>
<evidence type="ECO:0000259" key="4">
    <source>
        <dbReference type="PROSITE" id="PS51186"/>
    </source>
</evidence>
<dbReference type="Pfam" id="PF00583">
    <property type="entry name" value="Acetyltransf_1"/>
    <property type="match status" value="1"/>
</dbReference>
<comment type="similarity">
    <text evidence="1">Belongs to the acetyltransferase family.</text>
</comment>
<dbReference type="FunFam" id="3.40.630.30:FF:000064">
    <property type="entry name" value="GNAT family acetyltransferase"/>
    <property type="match status" value="1"/>
</dbReference>
<feature type="domain" description="N-acetyltransferase" evidence="4">
    <location>
        <begin position="6"/>
        <end position="165"/>
    </location>
</feature>
<accession>A0A5B9MJ93</accession>
<evidence type="ECO:0000313" key="6">
    <source>
        <dbReference type="Proteomes" id="UP000321353"/>
    </source>
</evidence>
<evidence type="ECO:0000313" key="5">
    <source>
        <dbReference type="EMBL" id="QEG00041.1"/>
    </source>
</evidence>
<dbReference type="EMBL" id="CP036264">
    <property type="protein sequence ID" value="QEG00041.1"/>
    <property type="molecule type" value="Genomic_DNA"/>
</dbReference>
<keyword evidence="3" id="KW-0012">Acyltransferase</keyword>
<sequence length="172" mass="19207">MSDAPCHVRQARPKDVPEIFAMLRELAIFEKLEHQLTASEDDMHQALFVGRHAEALVAEVAADDPSEPQLVGYAIYFENFSTFLCKPGIYLEDIYVRPAFRNRGIGKKVLQTLAGIAVERKCGRMEWAVLDWNQNAIDVYQAIGGDVLPDWRITRLGTDAIEKLAGGCQSDA</sequence>
<dbReference type="RefSeq" id="WP_147869346.1">
    <property type="nucleotide sequence ID" value="NZ_CP036264.1"/>
</dbReference>
<dbReference type="AlphaFoldDB" id="A0A5B9MJ93"/>
<dbReference type="InterPro" id="IPR000182">
    <property type="entry name" value="GNAT_dom"/>
</dbReference>
<dbReference type="Gene3D" id="3.40.630.30">
    <property type="match status" value="1"/>
</dbReference>
<dbReference type="KEGG" id="smam:Mal15_41090"/>
<keyword evidence="2 5" id="KW-0808">Transferase</keyword>
<dbReference type="Proteomes" id="UP000321353">
    <property type="component" value="Chromosome"/>
</dbReference>
<dbReference type="GO" id="GO:0008080">
    <property type="term" value="F:N-acetyltransferase activity"/>
    <property type="evidence" value="ECO:0007669"/>
    <property type="project" value="TreeGrafter"/>
</dbReference>
<evidence type="ECO:0000256" key="3">
    <source>
        <dbReference type="ARBA" id="ARBA00023315"/>
    </source>
</evidence>